<dbReference type="EMBL" id="CP016618">
    <property type="protein sequence ID" value="ANY83763.1"/>
    <property type="molecule type" value="Genomic_DNA"/>
</dbReference>
<dbReference type="SUPFAM" id="SSF52172">
    <property type="entry name" value="CheY-like"/>
    <property type="match status" value="1"/>
</dbReference>
<dbReference type="Gene3D" id="3.40.50.2300">
    <property type="match status" value="1"/>
</dbReference>
<proteinExistence type="predicted"/>
<geneLocation type="plasmid" evidence="1">
    <name>unnamed3</name>
</geneLocation>
<dbReference type="OrthoDB" id="8018828at2"/>
<accession>A0A1B2EUV7</accession>
<evidence type="ECO:0008006" key="2">
    <source>
        <dbReference type="Google" id="ProtNLM"/>
    </source>
</evidence>
<reference evidence="1" key="1">
    <citation type="submission" date="2016-07" db="EMBL/GenBank/DDBJ databases">
        <title>Microvirga ossetica sp. nov. a new species of rhizobia isolated from root nodules of the legume species Vicia alpestris Steven originated from North Ossetia region in the Caucasus.</title>
        <authorList>
            <person name="Safronova V.I."/>
            <person name="Kuznetsova I.G."/>
            <person name="Sazanova A.L."/>
            <person name="Belimov A."/>
            <person name="Andronov E."/>
            <person name="Osledkin Y.S."/>
            <person name="Onishchuk O.P."/>
            <person name="Kurchak O.N."/>
            <person name="Shaposhnikov A.I."/>
            <person name="Willems A."/>
            <person name="Tikhonovich I.A."/>
        </authorList>
    </citation>
    <scope>NUCLEOTIDE SEQUENCE [LARGE SCALE GENOMIC DNA]</scope>
    <source>
        <strain evidence="1">V5/3M</strain>
        <plasmid evidence="1">unnamed3</plasmid>
    </source>
</reference>
<organism evidence="1">
    <name type="scientific">Microvirga ossetica</name>
    <dbReference type="NCBI Taxonomy" id="1882682"/>
    <lineage>
        <taxon>Bacteria</taxon>
        <taxon>Pseudomonadati</taxon>
        <taxon>Pseudomonadota</taxon>
        <taxon>Alphaproteobacteria</taxon>
        <taxon>Hyphomicrobiales</taxon>
        <taxon>Methylobacteriaceae</taxon>
        <taxon>Microvirga</taxon>
    </lineage>
</organism>
<name>A0A1B2EUV7_9HYPH</name>
<dbReference type="RefSeq" id="WP_099514744.1">
    <property type="nucleotide sequence ID" value="NZ_CP016618.1"/>
</dbReference>
<gene>
    <name evidence="1" type="ORF">BB934_36655</name>
</gene>
<keyword evidence="1" id="KW-0614">Plasmid</keyword>
<sequence>MSSKQALQEDAMDPVLKDCILIVDGDLNFRERLAQELRSASYKVLTAGTGEEAFVILTRRSHQIGWFYSRAVLAGLIDGWILADEYREIHPDRPAVISAHDARFTARGDIVLREPTVDVASETMRDVIESLRQGQQTMAAGLSGRRHAA</sequence>
<evidence type="ECO:0000313" key="1">
    <source>
        <dbReference type="EMBL" id="ANY83763.1"/>
    </source>
</evidence>
<dbReference type="AlphaFoldDB" id="A0A1B2EUV7"/>
<dbReference type="KEGG" id="moc:BB934_36655"/>
<dbReference type="InterPro" id="IPR011006">
    <property type="entry name" value="CheY-like_superfamily"/>
</dbReference>
<protein>
    <recommendedName>
        <fullName evidence="2">Response regulatory domain-containing protein</fullName>
    </recommendedName>
</protein>